<gene>
    <name evidence="2" type="ORF">CYY_004794</name>
</gene>
<accession>A0A8J4USQ8</accession>
<feature type="coiled-coil region" evidence="1">
    <location>
        <begin position="244"/>
        <end position="271"/>
    </location>
</feature>
<dbReference type="InterPro" id="IPR028043">
    <property type="entry name" value="PAAT-like"/>
</dbReference>
<name>A0A8J4USQ8_9MYCE</name>
<dbReference type="AlphaFoldDB" id="A0A8J4USQ8"/>
<evidence type="ECO:0000313" key="2">
    <source>
        <dbReference type="EMBL" id="KAF2073906.1"/>
    </source>
</evidence>
<comment type="caution">
    <text evidence="2">The sequence shown here is derived from an EMBL/GenBank/DDBJ whole genome shotgun (WGS) entry which is preliminary data.</text>
</comment>
<evidence type="ECO:0000256" key="1">
    <source>
        <dbReference type="SAM" id="Coils"/>
    </source>
</evidence>
<protein>
    <submittedName>
        <fullName evidence="2">Uncharacterized protein</fullName>
    </submittedName>
</protein>
<keyword evidence="3" id="KW-1185">Reference proteome</keyword>
<evidence type="ECO:0000313" key="3">
    <source>
        <dbReference type="Proteomes" id="UP000695562"/>
    </source>
</evidence>
<keyword evidence="1" id="KW-0175">Coiled coil</keyword>
<sequence length="272" mass="30906">MSNNNRYQIKSNWKLELENQKISDCFILFINDDDSVDLNCGDDGVSLYKDESITDDQSTSCTVDIAFQSLLKISSIYIESQSRVQEFFVNNGDYIGTCKSSLLEDAIYSSEYNPPSSIPIKNISINFCSLYQKNKIKIFKMIIDAQIINESQTQPQTQPQPQQAISQQAMNHGISSTMMGLQNLSLNSAFNFPKVSTSTPLPPNLFMPPSPAAQSHQLNNGNNNNLEMIMLIKNMMSESEKRIETMINNKFDKLMDKMNELEEKIDKMEMDK</sequence>
<dbReference type="OrthoDB" id="10613171at2759"/>
<dbReference type="PANTHER" id="PTHR14787:SF1">
    <property type="entry name" value="ATPASE PAAT"/>
    <property type="match status" value="1"/>
</dbReference>
<reference evidence="2" key="1">
    <citation type="submission" date="2020-01" db="EMBL/GenBank/DDBJ databases">
        <title>Development of genomics and gene disruption for Polysphondylium violaceum indicates a role for the polyketide synthase stlB in stalk morphogenesis.</title>
        <authorList>
            <person name="Narita B."/>
            <person name="Kawabe Y."/>
            <person name="Kin K."/>
            <person name="Saito T."/>
            <person name="Gibbs R."/>
            <person name="Kuspa A."/>
            <person name="Muzny D."/>
            <person name="Queller D."/>
            <person name="Richards S."/>
            <person name="Strassman J."/>
            <person name="Sucgang R."/>
            <person name="Worley K."/>
            <person name="Schaap P."/>
        </authorList>
    </citation>
    <scope>NUCLEOTIDE SEQUENCE</scope>
    <source>
        <strain evidence="2">QSvi11</strain>
    </source>
</reference>
<organism evidence="2 3">
    <name type="scientific">Polysphondylium violaceum</name>
    <dbReference type="NCBI Taxonomy" id="133409"/>
    <lineage>
        <taxon>Eukaryota</taxon>
        <taxon>Amoebozoa</taxon>
        <taxon>Evosea</taxon>
        <taxon>Eumycetozoa</taxon>
        <taxon>Dictyostelia</taxon>
        <taxon>Dictyosteliales</taxon>
        <taxon>Dictyosteliaceae</taxon>
        <taxon>Polysphondylium</taxon>
    </lineage>
</organism>
<proteinExistence type="predicted"/>
<dbReference type="EMBL" id="AJWJ01000176">
    <property type="protein sequence ID" value="KAF2073906.1"/>
    <property type="molecule type" value="Genomic_DNA"/>
</dbReference>
<dbReference type="Proteomes" id="UP000695562">
    <property type="component" value="Unassembled WGS sequence"/>
</dbReference>
<dbReference type="PANTHER" id="PTHR14787">
    <property type="entry name" value="C10ORF188 FAMILY MEMBER"/>
    <property type="match status" value="1"/>
</dbReference>